<keyword evidence="4" id="KW-1185">Reference proteome</keyword>
<keyword evidence="2" id="KW-0812">Transmembrane</keyword>
<dbReference type="GeneID" id="65099946"/>
<dbReference type="EMBL" id="MF678601">
    <property type="protein sequence ID" value="ASW27117.1"/>
    <property type="molecule type" value="Genomic_DNA"/>
</dbReference>
<dbReference type="GeneID" id="65100017"/>
<protein>
    <submittedName>
        <fullName evidence="3">Membrane protein Mo3</fullName>
    </submittedName>
</protein>
<gene>
    <name evidence="3" type="primary">Mo3</name>
</gene>
<sequence length="226" mass="24745">MASAPTRDPRSFAPTAVACLAILALFAAGGACAPGSPVRVQNGLLCRVSCRSVSTHSYASVVIRRGAGNVTLLRPSSADARALERVAFSDPDLARHGNYSNDELGWAIAIDHNTQSEVIACGNGTHAEEYTVCMHFHDDSYTWNRLVLMLAVLCLCVMLSRRHRLRREARDRRGEKPGASVRWIPLFGGPPGEMRLHRRKAKPRASEPRTPEREREPAAMPPDSPV</sequence>
<proteinExistence type="predicted"/>
<feature type="region of interest" description="Disordered" evidence="1">
    <location>
        <begin position="169"/>
        <end position="226"/>
    </location>
</feature>
<dbReference type="EMBL" id="MF678601">
    <property type="protein sequence ID" value="ASW27125.1"/>
    <property type="molecule type" value="Genomic_DNA"/>
</dbReference>
<accession>A0A286MM99</accession>
<keyword evidence="2" id="KW-1133">Transmembrane helix</keyword>
<feature type="compositionally biased region" description="Basic and acidic residues" evidence="1">
    <location>
        <begin position="204"/>
        <end position="217"/>
    </location>
</feature>
<dbReference type="RefSeq" id="YP_010084925.1">
    <property type="nucleotide sequence ID" value="NC_055166.1"/>
</dbReference>
<evidence type="ECO:0000256" key="1">
    <source>
        <dbReference type="SAM" id="MobiDB-lite"/>
    </source>
</evidence>
<name>A0A286MM99_9ALPH</name>
<dbReference type="KEGG" id="vg:65100017"/>
<dbReference type="KEGG" id="vg:65099946"/>
<evidence type="ECO:0000256" key="2">
    <source>
        <dbReference type="SAM" id="Phobius"/>
    </source>
</evidence>
<dbReference type="PROSITE" id="PS51257">
    <property type="entry name" value="PROKAR_LIPOPROTEIN"/>
    <property type="match status" value="1"/>
</dbReference>
<evidence type="ECO:0000313" key="3">
    <source>
        <dbReference type="EMBL" id="ASW27125.1"/>
    </source>
</evidence>
<evidence type="ECO:0000313" key="4">
    <source>
        <dbReference type="Proteomes" id="UP000297205"/>
    </source>
</evidence>
<keyword evidence="2" id="KW-0472">Membrane</keyword>
<reference evidence="3" key="1">
    <citation type="submission" date="2017-08" db="EMBL/GenBank/DDBJ databases">
        <title>Genome sequence of an alphaherpesvirus from a beluga whale (Delphinapterus leucas).</title>
        <authorList>
            <person name="Davison A.J."/>
            <person name="Nielsen O."/>
            <person name="Subramaniam K."/>
            <person name="Jacob J.M."/>
            <person name="Romero C.H."/>
            <person name="Burek-Huntington K.A."/>
            <person name="Waltzek T.B."/>
        </authorList>
    </citation>
    <scope>NUCLEOTIDE SEQUENCE [LARGE SCALE GENOMIC DNA]</scope>
    <source>
        <strain evidence="3">LN3131-1</strain>
    </source>
</reference>
<feature type="transmembrane region" description="Helical" evidence="2">
    <location>
        <begin position="143"/>
        <end position="160"/>
    </location>
</feature>
<dbReference type="RefSeq" id="YP_010084994.1">
    <property type="nucleotide sequence ID" value="NC_055166.1"/>
</dbReference>
<organism evidence="3">
    <name type="scientific">Beluga whale alphaherpesvirus 1</name>
    <dbReference type="NCBI Taxonomy" id="1434720"/>
    <lineage>
        <taxon>Viruses</taxon>
        <taxon>Duplodnaviria</taxon>
        <taxon>Heunggongvirae</taxon>
        <taxon>Peploviricota</taxon>
        <taxon>Herviviricetes</taxon>
        <taxon>Herpesvirales</taxon>
        <taxon>Orthoherpesviridae</taxon>
        <taxon>Alphaherpesvirinae</taxon>
        <taxon>Varicellovirus</taxon>
        <taxon>Varicellovirus monodontidalpha1</taxon>
        <taxon>Monodontid alphaherpesvirus 1</taxon>
    </lineage>
</organism>
<dbReference type="Proteomes" id="UP000297205">
    <property type="component" value="Segment"/>
</dbReference>